<evidence type="ECO:0000256" key="1">
    <source>
        <dbReference type="ARBA" id="ARBA00022723"/>
    </source>
</evidence>
<feature type="domain" description="C3H1-type" evidence="6">
    <location>
        <begin position="216"/>
        <end position="243"/>
    </location>
</feature>
<evidence type="ECO:0000256" key="4">
    <source>
        <dbReference type="PROSITE-ProRule" id="PRU00723"/>
    </source>
</evidence>
<dbReference type="InterPro" id="IPR000571">
    <property type="entry name" value="Znf_CCCH"/>
</dbReference>
<name>A0A0D7BMV7_9AGAR</name>
<sequence length="382" mass="42497">MATEAQMKSEIARLSAFINMHKAQAQPAQRRGNTYVNPSYRPPPPRAAYTGPTSRTPPPQARPSSSTQPKEVVLNGVAFQSSSRSLVRKDLPKPPSTSKPASSRPPPSFTRKSGHLIPNHRQYKPTGTRGRRGRGNGGPNMTLNNTRRPYKARKEAKRLKYSDKPCPRFSTTGSCSRGLTCMYQHNPDKIAICWNYLQDKCSKTAETCELSHDPTPERTPLCVHFVNKGRCTRTQCPYPHVNVGVRSGVCRDFAVLGYCDKGLDCEHQHVRECPDFAENGTCTIKGCKLPHVIRANRNRKAAPSVPVEEQPPAIFSDPNPAEPALVGQLGDEYISLTFNESDSDGDDEEDDEEEDNEDEDEENVEDSDEEPEMYFPAVLSPQ</sequence>
<feature type="domain" description="C3H1-type" evidence="6">
    <location>
        <begin position="192"/>
        <end position="215"/>
    </location>
</feature>
<feature type="zinc finger region" description="C3H1-type" evidence="4">
    <location>
        <begin position="244"/>
        <end position="272"/>
    </location>
</feature>
<dbReference type="PANTHER" id="PTHR46156">
    <property type="entry name" value="CCCH ZINGC FINGER"/>
    <property type="match status" value="1"/>
</dbReference>
<dbReference type="EMBL" id="KN880449">
    <property type="protein sequence ID" value="KIY71888.1"/>
    <property type="molecule type" value="Genomic_DNA"/>
</dbReference>
<dbReference type="SUPFAM" id="SSF90229">
    <property type="entry name" value="CCCH zinc finger"/>
    <property type="match status" value="2"/>
</dbReference>
<dbReference type="InterPro" id="IPR036855">
    <property type="entry name" value="Znf_CCCH_sf"/>
</dbReference>
<dbReference type="OrthoDB" id="410307at2759"/>
<feature type="zinc finger region" description="C3H1-type" evidence="4">
    <location>
        <begin position="216"/>
        <end position="243"/>
    </location>
</feature>
<dbReference type="PANTHER" id="PTHR46156:SF1">
    <property type="entry name" value="ZINC FINGER CCCH DOMAIN-CONTAINING PROTEIN 3"/>
    <property type="match status" value="1"/>
</dbReference>
<protein>
    <recommendedName>
        <fullName evidence="6">C3H1-type domain-containing protein</fullName>
    </recommendedName>
</protein>
<feature type="domain" description="C3H1-type" evidence="6">
    <location>
        <begin position="244"/>
        <end position="272"/>
    </location>
</feature>
<evidence type="ECO:0000256" key="5">
    <source>
        <dbReference type="SAM" id="MobiDB-lite"/>
    </source>
</evidence>
<organism evidence="7 8">
    <name type="scientific">Cylindrobasidium torrendii FP15055 ss-10</name>
    <dbReference type="NCBI Taxonomy" id="1314674"/>
    <lineage>
        <taxon>Eukaryota</taxon>
        <taxon>Fungi</taxon>
        <taxon>Dikarya</taxon>
        <taxon>Basidiomycota</taxon>
        <taxon>Agaricomycotina</taxon>
        <taxon>Agaricomycetes</taxon>
        <taxon>Agaricomycetidae</taxon>
        <taxon>Agaricales</taxon>
        <taxon>Marasmiineae</taxon>
        <taxon>Physalacriaceae</taxon>
        <taxon>Cylindrobasidium</taxon>
    </lineage>
</organism>
<evidence type="ECO:0000313" key="8">
    <source>
        <dbReference type="Proteomes" id="UP000054007"/>
    </source>
</evidence>
<evidence type="ECO:0000256" key="3">
    <source>
        <dbReference type="ARBA" id="ARBA00022833"/>
    </source>
</evidence>
<dbReference type="InterPro" id="IPR036561">
    <property type="entry name" value="MAM33_sf"/>
</dbReference>
<dbReference type="AlphaFoldDB" id="A0A0D7BMV7"/>
<feature type="zinc finger region" description="C3H1-type" evidence="4">
    <location>
        <begin position="192"/>
        <end position="215"/>
    </location>
</feature>
<feature type="region of interest" description="Disordered" evidence="5">
    <location>
        <begin position="22"/>
        <end position="149"/>
    </location>
</feature>
<feature type="compositionally biased region" description="Pro residues" evidence="5">
    <location>
        <begin position="93"/>
        <end position="108"/>
    </location>
</feature>
<dbReference type="Gene3D" id="3.10.280.10">
    <property type="entry name" value="Mitochondrial glycoprotein"/>
    <property type="match status" value="1"/>
</dbReference>
<keyword evidence="8" id="KW-1185">Reference proteome</keyword>
<dbReference type="GO" id="GO:0005634">
    <property type="term" value="C:nucleus"/>
    <property type="evidence" value="ECO:0007669"/>
    <property type="project" value="TreeGrafter"/>
</dbReference>
<keyword evidence="3 4" id="KW-0862">Zinc</keyword>
<evidence type="ECO:0000259" key="6">
    <source>
        <dbReference type="PROSITE" id="PS50103"/>
    </source>
</evidence>
<evidence type="ECO:0000313" key="7">
    <source>
        <dbReference type="EMBL" id="KIY71888.1"/>
    </source>
</evidence>
<dbReference type="GO" id="GO:0008270">
    <property type="term" value="F:zinc ion binding"/>
    <property type="evidence" value="ECO:0007669"/>
    <property type="project" value="UniProtKB-KW"/>
</dbReference>
<reference evidence="7 8" key="1">
    <citation type="journal article" date="2015" name="Fungal Genet. Biol.">
        <title>Evolution of novel wood decay mechanisms in Agaricales revealed by the genome sequences of Fistulina hepatica and Cylindrobasidium torrendii.</title>
        <authorList>
            <person name="Floudas D."/>
            <person name="Held B.W."/>
            <person name="Riley R."/>
            <person name="Nagy L.G."/>
            <person name="Koehler G."/>
            <person name="Ransdell A.S."/>
            <person name="Younus H."/>
            <person name="Chow J."/>
            <person name="Chiniquy J."/>
            <person name="Lipzen A."/>
            <person name="Tritt A."/>
            <person name="Sun H."/>
            <person name="Haridas S."/>
            <person name="LaButti K."/>
            <person name="Ohm R.A."/>
            <person name="Kues U."/>
            <person name="Blanchette R.A."/>
            <person name="Grigoriev I.V."/>
            <person name="Minto R.E."/>
            <person name="Hibbett D.S."/>
        </authorList>
    </citation>
    <scope>NUCLEOTIDE SEQUENCE [LARGE SCALE GENOMIC DNA]</scope>
    <source>
        <strain evidence="7 8">FP15055 ss-10</strain>
    </source>
</reference>
<dbReference type="Pfam" id="PF00642">
    <property type="entry name" value="zf-CCCH"/>
    <property type="match status" value="1"/>
</dbReference>
<gene>
    <name evidence="7" type="ORF">CYLTODRAFT_418431</name>
</gene>
<dbReference type="PROSITE" id="PS50103">
    <property type="entry name" value="ZF_C3H1"/>
    <property type="match status" value="4"/>
</dbReference>
<feature type="zinc finger region" description="C3H1-type" evidence="4">
    <location>
        <begin position="160"/>
        <end position="188"/>
    </location>
</feature>
<keyword evidence="2 4" id="KW-0863">Zinc-finger</keyword>
<proteinExistence type="predicted"/>
<accession>A0A0D7BMV7</accession>
<dbReference type="Proteomes" id="UP000054007">
    <property type="component" value="Unassembled WGS sequence"/>
</dbReference>
<dbReference type="STRING" id="1314674.A0A0D7BMV7"/>
<feature type="region of interest" description="Disordered" evidence="5">
    <location>
        <begin position="299"/>
        <end position="382"/>
    </location>
</feature>
<feature type="domain" description="C3H1-type" evidence="6">
    <location>
        <begin position="160"/>
        <end position="188"/>
    </location>
</feature>
<dbReference type="Gene3D" id="4.10.1000.10">
    <property type="entry name" value="Zinc finger, CCCH-type"/>
    <property type="match status" value="2"/>
</dbReference>
<keyword evidence="1 4" id="KW-0479">Metal-binding</keyword>
<evidence type="ECO:0000256" key="2">
    <source>
        <dbReference type="ARBA" id="ARBA00022771"/>
    </source>
</evidence>
<feature type="compositionally biased region" description="Acidic residues" evidence="5">
    <location>
        <begin position="341"/>
        <end position="372"/>
    </location>
</feature>
<dbReference type="SMART" id="SM00356">
    <property type="entry name" value="ZnF_C3H1"/>
    <property type="match status" value="3"/>
</dbReference>